<organism evidence="4 5">
    <name type="scientific">Novosphingobium bradum</name>
    <dbReference type="NCBI Taxonomy" id="1737444"/>
    <lineage>
        <taxon>Bacteria</taxon>
        <taxon>Pseudomonadati</taxon>
        <taxon>Pseudomonadota</taxon>
        <taxon>Alphaproteobacteria</taxon>
        <taxon>Sphingomonadales</taxon>
        <taxon>Sphingomonadaceae</taxon>
        <taxon>Novosphingobium</taxon>
    </lineage>
</organism>
<dbReference type="InterPro" id="IPR045337">
    <property type="entry name" value="MmgE_PrpD_C"/>
</dbReference>
<evidence type="ECO:0000313" key="5">
    <source>
        <dbReference type="Proteomes" id="UP001595604"/>
    </source>
</evidence>
<dbReference type="InterPro" id="IPR042188">
    <property type="entry name" value="MmgE/PrpD_sf_2"/>
</dbReference>
<name>A0ABV7IU62_9SPHN</name>
<dbReference type="InterPro" id="IPR005656">
    <property type="entry name" value="MmgE_PrpD"/>
</dbReference>
<gene>
    <name evidence="4" type="ORF">ACFOD9_05550</name>
</gene>
<evidence type="ECO:0000259" key="2">
    <source>
        <dbReference type="Pfam" id="PF03972"/>
    </source>
</evidence>
<comment type="caution">
    <text evidence="4">The sequence shown here is derived from an EMBL/GenBank/DDBJ whole genome shotgun (WGS) entry which is preliminary data.</text>
</comment>
<dbReference type="InterPro" id="IPR045336">
    <property type="entry name" value="MmgE_PrpD_N"/>
</dbReference>
<evidence type="ECO:0000256" key="1">
    <source>
        <dbReference type="ARBA" id="ARBA00006174"/>
    </source>
</evidence>
<feature type="domain" description="MmgE/PrpD N-terminal" evidence="2">
    <location>
        <begin position="31"/>
        <end position="251"/>
    </location>
</feature>
<keyword evidence="5" id="KW-1185">Reference proteome</keyword>
<dbReference type="EMBL" id="JBHRTQ010000005">
    <property type="protein sequence ID" value="MFC3173712.1"/>
    <property type="molecule type" value="Genomic_DNA"/>
</dbReference>
<dbReference type="PANTHER" id="PTHR16943">
    <property type="entry name" value="2-METHYLCITRATE DEHYDRATASE-RELATED"/>
    <property type="match status" value="1"/>
</dbReference>
<evidence type="ECO:0000313" key="4">
    <source>
        <dbReference type="EMBL" id="MFC3173712.1"/>
    </source>
</evidence>
<feature type="domain" description="MmgE/PrpD C-terminal" evidence="3">
    <location>
        <begin position="284"/>
        <end position="450"/>
    </location>
</feature>
<reference evidence="5" key="1">
    <citation type="journal article" date="2019" name="Int. J. Syst. Evol. Microbiol.">
        <title>The Global Catalogue of Microorganisms (GCM) 10K type strain sequencing project: providing services to taxonomists for standard genome sequencing and annotation.</title>
        <authorList>
            <consortium name="The Broad Institute Genomics Platform"/>
            <consortium name="The Broad Institute Genome Sequencing Center for Infectious Disease"/>
            <person name="Wu L."/>
            <person name="Ma J."/>
        </authorList>
    </citation>
    <scope>NUCLEOTIDE SEQUENCE [LARGE SCALE GENOMIC DNA]</scope>
    <source>
        <strain evidence="5">KCTC 42984</strain>
    </source>
</reference>
<dbReference type="Pfam" id="PF03972">
    <property type="entry name" value="MmgE_PrpD_N"/>
    <property type="match status" value="1"/>
</dbReference>
<accession>A0ABV7IU62</accession>
<dbReference type="Proteomes" id="UP001595604">
    <property type="component" value="Unassembled WGS sequence"/>
</dbReference>
<evidence type="ECO:0000259" key="3">
    <source>
        <dbReference type="Pfam" id="PF19305"/>
    </source>
</evidence>
<proteinExistence type="inferred from homology"/>
<sequence>MKTSEIIGDAPADRTAPGHGFTAHVVAEAARIGPERLTANVLARTKQAVLDWLGVSISGAQQDSARATQAFLASEGGPGAARVIGTAQRATARQAALAVGIAGHSQDYDDMGVGGHPSVVVLPAVFAVAQEVGASGLATIIALLRGYEAMGMVSAACTNASYARGYHCTGTFGAFGATVGAGTLLDLDPLTMQRAMGIAGSQASGLKANFGTMSKHLNAGHAAAVGVLSARMAQHGFTGATDVIESPQGFAITHNPAPDDFDPAAPFASLGERLAVERIMFKQHAACGGTHSAINGINLIRARRPFTLADVADVELVVSEQAMTVCAIPEPRTGVEGMFSLRHAAALALTGTSTGPSGFTDACVNDPLLLAARDKVRVTPMPGGNAGTPTEVRLRFTDGQVLTERNELLVVTPDDRLDEQWHALVAKFHDIVAPILGAERSRELVGLVERLETLASIAELTERTAP</sequence>
<comment type="similarity">
    <text evidence="1">Belongs to the PrpD family.</text>
</comment>
<dbReference type="Gene3D" id="1.10.4100.10">
    <property type="entry name" value="2-methylcitrate dehydratase PrpD"/>
    <property type="match status" value="1"/>
</dbReference>
<dbReference type="PANTHER" id="PTHR16943:SF8">
    <property type="entry name" value="2-METHYLCITRATE DEHYDRATASE"/>
    <property type="match status" value="1"/>
</dbReference>
<dbReference type="InterPro" id="IPR036148">
    <property type="entry name" value="MmgE/PrpD_sf"/>
</dbReference>
<protein>
    <submittedName>
        <fullName evidence="4">MmgE/PrpD family protein</fullName>
    </submittedName>
</protein>
<dbReference type="RefSeq" id="WP_379509097.1">
    <property type="nucleotide sequence ID" value="NZ_JBHRTQ010000005.1"/>
</dbReference>
<dbReference type="SUPFAM" id="SSF103378">
    <property type="entry name" value="2-methylcitrate dehydratase PrpD"/>
    <property type="match status" value="1"/>
</dbReference>
<dbReference type="Gene3D" id="3.30.1330.120">
    <property type="entry name" value="2-methylcitrate dehydratase PrpD"/>
    <property type="match status" value="1"/>
</dbReference>
<dbReference type="Pfam" id="PF19305">
    <property type="entry name" value="MmgE_PrpD_C"/>
    <property type="match status" value="1"/>
</dbReference>
<dbReference type="InterPro" id="IPR042183">
    <property type="entry name" value="MmgE/PrpD_sf_1"/>
</dbReference>